<reference evidence="4" key="2">
    <citation type="submission" date="2010-04" db="EMBL/GenBank/DDBJ databases">
        <title>Genome sequence of Salinibacter ruber M8.</title>
        <authorList>
            <consortium name="Genoscope"/>
        </authorList>
    </citation>
    <scope>NUCLEOTIDE SEQUENCE [LARGE SCALE GENOMIC DNA]</scope>
    <source>
        <strain evidence="4">M8</strain>
    </source>
</reference>
<dbReference type="Pfam" id="PF14054">
    <property type="entry name" value="DUF4249"/>
    <property type="match status" value="1"/>
</dbReference>
<evidence type="ECO:0000256" key="2">
    <source>
        <dbReference type="SAM" id="SignalP"/>
    </source>
</evidence>
<dbReference type="HOGENOM" id="CLU_544999_0_0_10"/>
<dbReference type="Proteomes" id="UP000000933">
    <property type="component" value="Chromosome"/>
</dbReference>
<gene>
    <name evidence="3" type="ordered locus">SRM_02947</name>
</gene>
<name>D5HCW3_SALRM</name>
<proteinExistence type="predicted"/>
<protein>
    <recommendedName>
        <fullName evidence="5">Lipoprotein</fullName>
    </recommendedName>
</protein>
<evidence type="ECO:0000313" key="3">
    <source>
        <dbReference type="EMBL" id="CBH25868.1"/>
    </source>
</evidence>
<evidence type="ECO:0008006" key="5">
    <source>
        <dbReference type="Google" id="ProtNLM"/>
    </source>
</evidence>
<dbReference type="EMBL" id="FP565814">
    <property type="protein sequence ID" value="CBH25868.1"/>
    <property type="molecule type" value="Genomic_DNA"/>
</dbReference>
<feature type="chain" id="PRO_5003072912" description="Lipoprotein" evidence="2">
    <location>
        <begin position="20"/>
        <end position="500"/>
    </location>
</feature>
<keyword evidence="2" id="KW-0732">Signal</keyword>
<feature type="region of interest" description="Disordered" evidence="1">
    <location>
        <begin position="408"/>
        <end position="433"/>
    </location>
</feature>
<dbReference type="AlphaFoldDB" id="D5HCW3"/>
<organism evidence="3 4">
    <name type="scientific">Salinibacter ruber (strain M8)</name>
    <dbReference type="NCBI Taxonomy" id="761659"/>
    <lineage>
        <taxon>Bacteria</taxon>
        <taxon>Pseudomonadati</taxon>
        <taxon>Rhodothermota</taxon>
        <taxon>Rhodothermia</taxon>
        <taxon>Rhodothermales</taxon>
        <taxon>Salinibacteraceae</taxon>
        <taxon>Salinibacter</taxon>
    </lineage>
</organism>
<dbReference type="KEGG" id="srm:SRM_02947"/>
<dbReference type="InterPro" id="IPR025345">
    <property type="entry name" value="DUF4249"/>
</dbReference>
<evidence type="ECO:0000256" key="1">
    <source>
        <dbReference type="SAM" id="MobiDB-lite"/>
    </source>
</evidence>
<accession>D5HCW3</accession>
<dbReference type="PROSITE" id="PS51257">
    <property type="entry name" value="PROKAR_LIPOPROTEIN"/>
    <property type="match status" value="1"/>
</dbReference>
<sequence length="500" mass="53923">MRRLVFPLLPVLFAAGLIGCDTTAPTPETQVVVEAYLQGGAAMPPIRLTRSVGTNEAYVASETAVRGATVEVHRLSDGGTPTETIGFTEQEPGLYRPDTSSRVRPRATYELSVTTPDGTDLSATTTVPDTISIVDATNTTAVHGAPTRQPSFTITPPASDREQQAVLVITATSLADFGRPASQLARGLTPFYADLYTPDEDSIRTYRTTSSGVRNEANFTRDANGRITTDLPWISVAFYGPNEIGVHVIDDNLFNLIRSQQAQSPGGPGGGLGPGEIPNVIEDVEGGTGVFASYVNASRGLNKSWPSKRSVCRMKLTALSTTDPLRRPCLGRQHRLVECYVFIDDYLQAHPDLALKQRRSRFYRRGSHHNRPNGRLLPDRHAETDLPACFEERAGGIPQATRLQAVDSSADGAGRSGWAVGPGRSSEGRGHEPEAALRGRFAADSALPAHSAWSREASGRRRSLFRSIGQRLVLRVPDSCSYSSAHRRSAHRNAASGQLG</sequence>
<feature type="signal peptide" evidence="2">
    <location>
        <begin position="1"/>
        <end position="19"/>
    </location>
</feature>
<evidence type="ECO:0000313" key="4">
    <source>
        <dbReference type="Proteomes" id="UP000000933"/>
    </source>
</evidence>
<reference evidence="3 4" key="1">
    <citation type="journal article" date="2010" name="ISME J.">
        <title>Fine-scale evolution: genomic, phenotypic and ecological differentiation in two coexisting Salinibacter ruber strains.</title>
        <authorList>
            <person name="Pena A."/>
            <person name="Teeling H."/>
            <person name="Huerta-Cepas J."/>
            <person name="Santos F."/>
            <person name="Yarza P."/>
            <person name="Brito-Echeverria J."/>
            <person name="Lucio M."/>
            <person name="Schmitt-Kopplin P."/>
            <person name="Meseguer I."/>
            <person name="Schenowitz C."/>
            <person name="Dossat C."/>
            <person name="Barbe V."/>
            <person name="Dopazo J."/>
            <person name="Rossello-Mora R."/>
            <person name="Schuler M."/>
            <person name="Glockner F.O."/>
            <person name="Amann R."/>
            <person name="Gabaldon T."/>
            <person name="Anton J."/>
        </authorList>
    </citation>
    <scope>NUCLEOTIDE SEQUENCE [LARGE SCALE GENOMIC DNA]</scope>
    <source>
        <strain evidence="3 4">M8</strain>
    </source>
</reference>